<reference evidence="2" key="1">
    <citation type="submission" date="2018-11" db="EMBL/GenBank/DDBJ databases">
        <authorList>
            <consortium name="Pathogen Informatics"/>
        </authorList>
    </citation>
    <scope>NUCLEOTIDE SEQUENCE</scope>
</reference>
<dbReference type="Pfam" id="PF01262">
    <property type="entry name" value="AlaDh_PNT_C"/>
    <property type="match status" value="1"/>
</dbReference>
<sequence>MDTSTLAVITTATVSSSSSLTEASLANQTGARRIAQRGSANSISGTTIENLATARSTLAATSVPAATAVQVIVLGAGIAGLMAARHLTYFGAKVTVLESRVSICLSP</sequence>
<evidence type="ECO:0000313" key="2">
    <source>
        <dbReference type="EMBL" id="VEL31320.1"/>
    </source>
</evidence>
<dbReference type="AlphaFoldDB" id="A0A448X949"/>
<dbReference type="InterPro" id="IPR036188">
    <property type="entry name" value="FAD/NAD-bd_sf"/>
</dbReference>
<feature type="domain" description="Alanine dehydrogenase/pyridine nucleotide transhydrogenase NAD(H)-binding" evidence="1">
    <location>
        <begin position="52"/>
        <end position="101"/>
    </location>
</feature>
<dbReference type="InterPro" id="IPR007698">
    <property type="entry name" value="AlaDH/PNT_NAD(H)-bd"/>
</dbReference>
<comment type="caution">
    <text evidence="2">The sequence shown here is derived from an EMBL/GenBank/DDBJ whole genome shotgun (WGS) entry which is preliminary data.</text>
</comment>
<evidence type="ECO:0000313" key="3">
    <source>
        <dbReference type="Proteomes" id="UP000784294"/>
    </source>
</evidence>
<dbReference type="EMBL" id="CAAALY010121083">
    <property type="protein sequence ID" value="VEL31320.1"/>
    <property type="molecule type" value="Genomic_DNA"/>
</dbReference>
<dbReference type="Proteomes" id="UP000784294">
    <property type="component" value="Unassembled WGS sequence"/>
</dbReference>
<dbReference type="Gene3D" id="3.50.50.60">
    <property type="entry name" value="FAD/NAD(P)-binding domain"/>
    <property type="match status" value="1"/>
</dbReference>
<name>A0A448X949_9PLAT</name>
<dbReference type="OrthoDB" id="2219495at2759"/>
<accession>A0A448X949</accession>
<dbReference type="SUPFAM" id="SSF51905">
    <property type="entry name" value="FAD/NAD(P)-binding domain"/>
    <property type="match status" value="1"/>
</dbReference>
<organism evidence="2 3">
    <name type="scientific">Protopolystoma xenopodis</name>
    <dbReference type="NCBI Taxonomy" id="117903"/>
    <lineage>
        <taxon>Eukaryota</taxon>
        <taxon>Metazoa</taxon>
        <taxon>Spiralia</taxon>
        <taxon>Lophotrochozoa</taxon>
        <taxon>Platyhelminthes</taxon>
        <taxon>Monogenea</taxon>
        <taxon>Polyopisthocotylea</taxon>
        <taxon>Polystomatidea</taxon>
        <taxon>Polystomatidae</taxon>
        <taxon>Protopolystoma</taxon>
    </lineage>
</organism>
<protein>
    <recommendedName>
        <fullName evidence="1">Alanine dehydrogenase/pyridine nucleotide transhydrogenase NAD(H)-binding domain-containing protein</fullName>
    </recommendedName>
</protein>
<keyword evidence="3" id="KW-1185">Reference proteome</keyword>
<gene>
    <name evidence="2" type="ORF">PXEA_LOCUS24760</name>
</gene>
<proteinExistence type="predicted"/>
<evidence type="ECO:0000259" key="1">
    <source>
        <dbReference type="Pfam" id="PF01262"/>
    </source>
</evidence>